<organism evidence="2 3">
    <name type="scientific">Aedoeadaptatus ivorii</name>
    <dbReference type="NCBI Taxonomy" id="54006"/>
    <lineage>
        <taxon>Bacteria</taxon>
        <taxon>Bacillati</taxon>
        <taxon>Bacillota</taxon>
        <taxon>Tissierellia</taxon>
        <taxon>Tissierellales</taxon>
        <taxon>Peptoniphilaceae</taxon>
        <taxon>Aedoeadaptatus</taxon>
    </lineage>
</organism>
<dbReference type="PANTHER" id="PTHR20935">
    <property type="entry name" value="PHOSPHOGLYCERATE MUTASE-RELATED"/>
    <property type="match status" value="1"/>
</dbReference>
<protein>
    <submittedName>
        <fullName evidence="2">Phosphohistidine phosphatase</fullName>
    </submittedName>
</protein>
<evidence type="ECO:0000256" key="1">
    <source>
        <dbReference type="ARBA" id="ARBA00022801"/>
    </source>
</evidence>
<reference evidence="2 3" key="1">
    <citation type="submission" date="2018-12" db="EMBL/GenBank/DDBJ databases">
        <authorList>
            <consortium name="Pathogen Informatics"/>
        </authorList>
    </citation>
    <scope>NUCLEOTIDE SEQUENCE [LARGE SCALE GENOMIC DNA]</scope>
    <source>
        <strain evidence="2 3">NCTC13079</strain>
    </source>
</reference>
<accession>A0A3S4YUU2</accession>
<dbReference type="Pfam" id="PF00300">
    <property type="entry name" value="His_Phos_1"/>
    <property type="match status" value="1"/>
</dbReference>
<dbReference type="InterPro" id="IPR051021">
    <property type="entry name" value="Mito_Ser/Thr_phosphatase"/>
</dbReference>
<keyword evidence="3" id="KW-1185">Reference proteome</keyword>
<dbReference type="GO" id="GO:0016787">
    <property type="term" value="F:hydrolase activity"/>
    <property type="evidence" value="ECO:0007669"/>
    <property type="project" value="UniProtKB-KW"/>
</dbReference>
<evidence type="ECO:0000313" key="2">
    <source>
        <dbReference type="EMBL" id="VEJ34951.1"/>
    </source>
</evidence>
<dbReference type="CDD" id="cd07067">
    <property type="entry name" value="HP_PGM_like"/>
    <property type="match status" value="1"/>
</dbReference>
<name>A0A3S4YUU2_9FIRM</name>
<dbReference type="RefSeq" id="WP_126464860.1">
    <property type="nucleotide sequence ID" value="NZ_JAUSWF010000002.1"/>
</dbReference>
<dbReference type="SMART" id="SM00855">
    <property type="entry name" value="PGAM"/>
    <property type="match status" value="1"/>
</dbReference>
<dbReference type="EMBL" id="LR134523">
    <property type="protein sequence ID" value="VEJ34951.1"/>
    <property type="molecule type" value="Genomic_DNA"/>
</dbReference>
<dbReference type="InterPro" id="IPR013078">
    <property type="entry name" value="His_Pase_superF_clade-1"/>
</dbReference>
<dbReference type="KEGG" id="piv:NCTC13079_00409"/>
<dbReference type="InterPro" id="IPR029033">
    <property type="entry name" value="His_PPase_superfam"/>
</dbReference>
<dbReference type="AlphaFoldDB" id="A0A3S4YUU2"/>
<dbReference type="OrthoDB" id="1697438at2"/>
<dbReference type="SUPFAM" id="SSF53254">
    <property type="entry name" value="Phosphoglycerate mutase-like"/>
    <property type="match status" value="1"/>
</dbReference>
<evidence type="ECO:0000313" key="3">
    <source>
        <dbReference type="Proteomes" id="UP000269544"/>
    </source>
</evidence>
<proteinExistence type="predicted"/>
<dbReference type="Proteomes" id="UP000269544">
    <property type="component" value="Chromosome"/>
</dbReference>
<dbReference type="Gene3D" id="3.40.50.1240">
    <property type="entry name" value="Phosphoglycerate mutase-like"/>
    <property type="match status" value="1"/>
</dbReference>
<keyword evidence="1" id="KW-0378">Hydrolase</keyword>
<sequence length="147" mass="17099">MILYLMRHGKAEAVAERDEDRALVKEGVFQAEDTAEAFLRREWPLPQKIIVSEYRRAVETAEVVAQKLGVHDVKVVDYKDATRWRNMKTYITDEPILFIGHQPSLGMVIEEITGESVSVKKASLHRIEYDPDRDRGEYIDKIERVRK</sequence>
<gene>
    <name evidence="2" type="ORF">NCTC13079_00409</name>
</gene>